<protein>
    <submittedName>
        <fullName evidence="1">Uncharacterized protein</fullName>
    </submittedName>
</protein>
<dbReference type="Proteomes" id="UP001281761">
    <property type="component" value="Unassembled WGS sequence"/>
</dbReference>
<keyword evidence="2" id="KW-1185">Reference proteome</keyword>
<sequence>MVAVVAWKQGDQIKRENFVGRRGKTGDDWGDASQLIRKHRKENCILVESRILDIITHISLTLRELHKQISVHRDIKSEIVDLTSPGVAKLETDEYPTLFCIAFSTLAALPVLLKSSPDLISYDQFAHILNAILVPLPCPLLLTTYQAEALLVIMCIQELTWRRTKVVGRQIRKQLYVEFEYAKAIEKIAEFVTLNRSQLLNEHSSLALVMISKDKPPVLTASSPHRPLQPPCTCTASRPSSFVFVIASHEHAHSNKQSSLITPSFPSLEPLRISTYSFKSTLLAPLQAPRFQLASTTD</sequence>
<proteinExistence type="predicted"/>
<accession>A0ABQ9WL63</accession>
<organism evidence="1 2">
    <name type="scientific">Blattamonas nauphoetae</name>
    <dbReference type="NCBI Taxonomy" id="2049346"/>
    <lineage>
        <taxon>Eukaryota</taxon>
        <taxon>Metamonada</taxon>
        <taxon>Preaxostyla</taxon>
        <taxon>Oxymonadida</taxon>
        <taxon>Blattamonas</taxon>
    </lineage>
</organism>
<comment type="caution">
    <text evidence="1">The sequence shown here is derived from an EMBL/GenBank/DDBJ whole genome shotgun (WGS) entry which is preliminary data.</text>
</comment>
<dbReference type="SUPFAM" id="SSF56112">
    <property type="entry name" value="Protein kinase-like (PK-like)"/>
    <property type="match status" value="1"/>
</dbReference>
<gene>
    <name evidence="1" type="ORF">BLNAU_25169</name>
</gene>
<dbReference type="EMBL" id="JARBJD010000805">
    <property type="protein sequence ID" value="KAK2939924.1"/>
    <property type="molecule type" value="Genomic_DNA"/>
</dbReference>
<dbReference type="Gene3D" id="1.10.510.10">
    <property type="entry name" value="Transferase(Phosphotransferase) domain 1"/>
    <property type="match status" value="1"/>
</dbReference>
<name>A0ABQ9WL63_9EUKA</name>
<evidence type="ECO:0000313" key="2">
    <source>
        <dbReference type="Proteomes" id="UP001281761"/>
    </source>
</evidence>
<reference evidence="1 2" key="1">
    <citation type="journal article" date="2022" name="bioRxiv">
        <title>Genomics of Preaxostyla Flagellates Illuminates Evolutionary Transitions and the Path Towards Mitochondrial Loss.</title>
        <authorList>
            <person name="Novak L.V.F."/>
            <person name="Treitli S.C."/>
            <person name="Pyrih J."/>
            <person name="Halakuc P."/>
            <person name="Pipaliya S.V."/>
            <person name="Vacek V."/>
            <person name="Brzon O."/>
            <person name="Soukal P."/>
            <person name="Eme L."/>
            <person name="Dacks J.B."/>
            <person name="Karnkowska A."/>
            <person name="Elias M."/>
            <person name="Hampl V."/>
        </authorList>
    </citation>
    <scope>NUCLEOTIDE SEQUENCE [LARGE SCALE GENOMIC DNA]</scope>
    <source>
        <strain evidence="1">NAU3</strain>
        <tissue evidence="1">Gut</tissue>
    </source>
</reference>
<dbReference type="InterPro" id="IPR011009">
    <property type="entry name" value="Kinase-like_dom_sf"/>
</dbReference>
<evidence type="ECO:0000313" key="1">
    <source>
        <dbReference type="EMBL" id="KAK2939924.1"/>
    </source>
</evidence>